<accession>A0A7W1X0F0</accession>
<feature type="domain" description="Rhodanese" evidence="2">
    <location>
        <begin position="18"/>
        <end position="126"/>
    </location>
</feature>
<dbReference type="EMBL" id="JACEMT010000054">
    <property type="protein sequence ID" value="MBA4503521.1"/>
    <property type="molecule type" value="Genomic_DNA"/>
</dbReference>
<sequence length="273" mass="30168">MLSLPVVISPNELANHLNTPEVLILDLSSAEHYQAGHIPGAIRLDPLRLLRGDGPVSNLIPTRQQLATLFAELGLTPDTQVVAYDDQKGPWAGRLIWTLNMIGHQAASLLDGHLPGWVDSGHALEQTANTAQPIQNAAITEVPELRMTAEQILARLNDDQFCIWDARSAAEYSGEKVVNAQQGGHIPGARHLEWTDLLEPGDIPWLKPRAQLEALLLERGIDPHKQIVTHCQTHRRSGLTYIVGKWLGLPRLACYDGSWYDWGNRPDLPADTD</sequence>
<dbReference type="PANTHER" id="PTHR43855">
    <property type="entry name" value="THIOSULFATE SULFURTRANSFERASE"/>
    <property type="match status" value="1"/>
</dbReference>
<dbReference type="Proteomes" id="UP000538931">
    <property type="component" value="Unassembled WGS sequence"/>
</dbReference>
<organism evidence="3 4">
    <name type="scientific">Marinobacterium marinum</name>
    <dbReference type="NCBI Taxonomy" id="2756129"/>
    <lineage>
        <taxon>Bacteria</taxon>
        <taxon>Pseudomonadati</taxon>
        <taxon>Pseudomonadota</taxon>
        <taxon>Gammaproteobacteria</taxon>
        <taxon>Oceanospirillales</taxon>
        <taxon>Oceanospirillaceae</taxon>
        <taxon>Marinobacterium</taxon>
    </lineage>
</organism>
<keyword evidence="3" id="KW-0808">Transferase</keyword>
<gene>
    <name evidence="3" type="ORF">H1S06_14275</name>
</gene>
<evidence type="ECO:0000259" key="2">
    <source>
        <dbReference type="PROSITE" id="PS50206"/>
    </source>
</evidence>
<reference evidence="3 4" key="1">
    <citation type="submission" date="2020-07" db="EMBL/GenBank/DDBJ databases">
        <title>Bacterium isolated from marien macroalgae.</title>
        <authorList>
            <person name="Zhu K."/>
            <person name="Lu D."/>
            <person name="Du Z."/>
        </authorList>
    </citation>
    <scope>NUCLEOTIDE SEQUENCE [LARGE SCALE GENOMIC DNA]</scope>
    <source>
        <strain evidence="3 4">3-1745</strain>
    </source>
</reference>
<dbReference type="RefSeq" id="WP_181741386.1">
    <property type="nucleotide sequence ID" value="NZ_JACEMT010000054.1"/>
</dbReference>
<dbReference type="PROSITE" id="PS50206">
    <property type="entry name" value="RHODANESE_3"/>
    <property type="match status" value="2"/>
</dbReference>
<keyword evidence="1" id="KW-0677">Repeat</keyword>
<evidence type="ECO:0000256" key="1">
    <source>
        <dbReference type="ARBA" id="ARBA00022737"/>
    </source>
</evidence>
<dbReference type="CDD" id="cd01449">
    <property type="entry name" value="TST_Repeat_2"/>
    <property type="match status" value="1"/>
</dbReference>
<dbReference type="SUPFAM" id="SSF52821">
    <property type="entry name" value="Rhodanese/Cell cycle control phosphatase"/>
    <property type="match status" value="2"/>
</dbReference>
<dbReference type="InterPro" id="IPR036873">
    <property type="entry name" value="Rhodanese-like_dom_sf"/>
</dbReference>
<dbReference type="InterPro" id="IPR051126">
    <property type="entry name" value="Thiosulfate_sulfurtransferase"/>
</dbReference>
<dbReference type="Pfam" id="PF00581">
    <property type="entry name" value="Rhodanese"/>
    <property type="match status" value="2"/>
</dbReference>
<dbReference type="InterPro" id="IPR001307">
    <property type="entry name" value="Thiosulphate_STrfase_CS"/>
</dbReference>
<dbReference type="PANTHER" id="PTHR43855:SF1">
    <property type="entry name" value="THIOSULFATE SULFURTRANSFERASE"/>
    <property type="match status" value="1"/>
</dbReference>
<proteinExistence type="predicted"/>
<evidence type="ECO:0000313" key="3">
    <source>
        <dbReference type="EMBL" id="MBA4503521.1"/>
    </source>
</evidence>
<evidence type="ECO:0000313" key="4">
    <source>
        <dbReference type="Proteomes" id="UP000538931"/>
    </source>
</evidence>
<protein>
    <submittedName>
        <fullName evidence="3">Sulfurtransferase</fullName>
    </submittedName>
</protein>
<keyword evidence="4" id="KW-1185">Reference proteome</keyword>
<dbReference type="InterPro" id="IPR001763">
    <property type="entry name" value="Rhodanese-like_dom"/>
</dbReference>
<dbReference type="AlphaFoldDB" id="A0A7W1X0F0"/>
<dbReference type="GO" id="GO:0004792">
    <property type="term" value="F:thiosulfate-cyanide sulfurtransferase activity"/>
    <property type="evidence" value="ECO:0007669"/>
    <property type="project" value="InterPro"/>
</dbReference>
<name>A0A7W1X0F0_9GAMM</name>
<dbReference type="CDD" id="cd01448">
    <property type="entry name" value="TST_Repeat_1"/>
    <property type="match status" value="1"/>
</dbReference>
<comment type="caution">
    <text evidence="3">The sequence shown here is derived from an EMBL/GenBank/DDBJ whole genome shotgun (WGS) entry which is preliminary data.</text>
</comment>
<dbReference type="Gene3D" id="3.40.250.10">
    <property type="entry name" value="Rhodanese-like domain"/>
    <property type="match status" value="2"/>
</dbReference>
<feature type="domain" description="Rhodanese" evidence="2">
    <location>
        <begin position="157"/>
        <end position="271"/>
    </location>
</feature>
<dbReference type="PROSITE" id="PS00380">
    <property type="entry name" value="RHODANESE_1"/>
    <property type="match status" value="1"/>
</dbReference>
<dbReference type="SMART" id="SM00450">
    <property type="entry name" value="RHOD"/>
    <property type="match status" value="2"/>
</dbReference>